<evidence type="ECO:0000256" key="5">
    <source>
        <dbReference type="PIRSR" id="PIRSR004692-2"/>
    </source>
</evidence>
<sequence>MIAHQVVQDEIDALIQMKERINGEFSTAVNMILACEGRLIITGMGKSGHVGQKIAATMASTGTPSFFVHPAESVHGDLGRITKEDVVLAISNSGETEEVLRLLPAIKRMGSKLISMCGRPESTLSRAGDIYLDVSVPKEACTLGLAPTSSTTAALVMGDALAVALLNEKGFKAEDFALCHPSGALGKRLLLRVEDIMHKEAAIPLAPQECSVQNALFTITEKKLGVVGVVKKDKELVGVFTDGDLRRLLLNEGPECLNKVLAEVMSANPKRILASTMAAKSMQKMKEYHITSLFVFENDESISPLGIIHIHDLINSGFD</sequence>
<keyword evidence="11" id="KW-1185">Reference proteome</keyword>
<dbReference type="GO" id="GO:1901135">
    <property type="term" value="P:carbohydrate derivative metabolic process"/>
    <property type="evidence" value="ECO:0007669"/>
    <property type="project" value="InterPro"/>
</dbReference>
<name>A0A1L3GSP2_9BACT</name>
<proteinExistence type="inferred from homology"/>
<comment type="similarity">
    <text evidence="1 4">Belongs to the SIS family. GutQ/KpsF subfamily.</text>
</comment>
<dbReference type="InterPro" id="IPR004800">
    <property type="entry name" value="KdsD/KpsF-type"/>
</dbReference>
<feature type="site" description="Catalytically relevant" evidence="6">
    <location>
        <position position="139"/>
    </location>
</feature>
<evidence type="ECO:0000256" key="2">
    <source>
        <dbReference type="ARBA" id="ARBA00022737"/>
    </source>
</evidence>
<dbReference type="InterPro" id="IPR050986">
    <property type="entry name" value="GutQ/KpsF_isomerases"/>
</dbReference>
<dbReference type="OrthoDB" id="9762536at2"/>
<feature type="site" description="Catalytically relevant" evidence="6">
    <location>
        <position position="180"/>
    </location>
</feature>
<dbReference type="AlphaFoldDB" id="A0A1L3GSP2"/>
<dbReference type="InterPro" id="IPR001347">
    <property type="entry name" value="SIS_dom"/>
</dbReference>
<dbReference type="InterPro" id="IPR046348">
    <property type="entry name" value="SIS_dom_sf"/>
</dbReference>
<keyword evidence="5" id="KW-0479">Metal-binding</keyword>
<dbReference type="InterPro" id="IPR035474">
    <property type="entry name" value="SIS_Kpsf"/>
</dbReference>
<gene>
    <name evidence="10" type="ORF">A7E78_00095</name>
</gene>
<organism evidence="10 11">
    <name type="scientific">Syntrophotalea acetylenivorans</name>
    <dbReference type="NCBI Taxonomy" id="1842532"/>
    <lineage>
        <taxon>Bacteria</taxon>
        <taxon>Pseudomonadati</taxon>
        <taxon>Thermodesulfobacteriota</taxon>
        <taxon>Desulfuromonadia</taxon>
        <taxon>Desulfuromonadales</taxon>
        <taxon>Syntrophotaleaceae</taxon>
        <taxon>Syntrophotalea</taxon>
    </lineage>
</organism>
<evidence type="ECO:0000256" key="3">
    <source>
        <dbReference type="ARBA" id="ARBA00023122"/>
    </source>
</evidence>
<evidence type="ECO:0000256" key="7">
    <source>
        <dbReference type="PROSITE-ProRule" id="PRU00703"/>
    </source>
</evidence>
<dbReference type="PIRSF" id="PIRSF004692">
    <property type="entry name" value="KdsD_KpsF"/>
    <property type="match status" value="1"/>
</dbReference>
<dbReference type="CDD" id="cd05014">
    <property type="entry name" value="SIS_Kpsf"/>
    <property type="match status" value="1"/>
</dbReference>
<dbReference type="STRING" id="1842532.A7E78_00095"/>
<accession>A0A1L3GSP2</accession>
<keyword evidence="10" id="KW-0413">Isomerase</keyword>
<dbReference type="PROSITE" id="PS51464">
    <property type="entry name" value="SIS"/>
    <property type="match status" value="1"/>
</dbReference>
<dbReference type="CDD" id="cd04604">
    <property type="entry name" value="CBS_pair_SIS_assoc"/>
    <property type="match status" value="1"/>
</dbReference>
<dbReference type="PROSITE" id="PS51371">
    <property type="entry name" value="CBS"/>
    <property type="match status" value="2"/>
</dbReference>
<feature type="domain" description="CBS" evidence="8">
    <location>
        <begin position="197"/>
        <end position="255"/>
    </location>
</feature>
<evidence type="ECO:0000256" key="6">
    <source>
        <dbReference type="PIRSR" id="PIRSR004692-3"/>
    </source>
</evidence>
<evidence type="ECO:0000313" key="10">
    <source>
        <dbReference type="EMBL" id="APG28942.1"/>
    </source>
</evidence>
<dbReference type="Pfam" id="PF00571">
    <property type="entry name" value="CBS"/>
    <property type="match status" value="2"/>
</dbReference>
<dbReference type="Pfam" id="PF01380">
    <property type="entry name" value="SIS"/>
    <property type="match status" value="1"/>
</dbReference>
<keyword evidence="2" id="KW-0677">Repeat</keyword>
<evidence type="ECO:0000259" key="9">
    <source>
        <dbReference type="PROSITE" id="PS51464"/>
    </source>
</evidence>
<keyword evidence="3 7" id="KW-0129">CBS domain</keyword>
<dbReference type="GO" id="GO:0019146">
    <property type="term" value="F:arabinose-5-phosphate isomerase activity"/>
    <property type="evidence" value="ECO:0007669"/>
    <property type="project" value="UniProtKB-ARBA"/>
</dbReference>
<dbReference type="FunFam" id="3.40.50.10490:FF:000011">
    <property type="entry name" value="Arabinose 5-phosphate isomerase"/>
    <property type="match status" value="1"/>
</dbReference>
<evidence type="ECO:0000259" key="8">
    <source>
        <dbReference type="PROSITE" id="PS51371"/>
    </source>
</evidence>
<dbReference type="GO" id="GO:0005975">
    <property type="term" value="P:carbohydrate metabolic process"/>
    <property type="evidence" value="ECO:0007669"/>
    <property type="project" value="InterPro"/>
</dbReference>
<dbReference type="PANTHER" id="PTHR42745:SF1">
    <property type="entry name" value="ARABINOSE 5-PHOSPHATE ISOMERASE KDSD"/>
    <property type="match status" value="1"/>
</dbReference>
<dbReference type="Proteomes" id="UP000182517">
    <property type="component" value="Chromosome"/>
</dbReference>
<dbReference type="RefSeq" id="WP_072284966.1">
    <property type="nucleotide sequence ID" value="NZ_CP015519.1"/>
</dbReference>
<dbReference type="Gene3D" id="3.10.580.10">
    <property type="entry name" value="CBS-domain"/>
    <property type="match status" value="1"/>
</dbReference>
<dbReference type="NCBIfam" id="TIGR00393">
    <property type="entry name" value="kpsF"/>
    <property type="match status" value="1"/>
</dbReference>
<dbReference type="InterPro" id="IPR000644">
    <property type="entry name" value="CBS_dom"/>
</dbReference>
<dbReference type="GO" id="GO:0046872">
    <property type="term" value="F:metal ion binding"/>
    <property type="evidence" value="ECO:0007669"/>
    <property type="project" value="UniProtKB-KW"/>
</dbReference>
<evidence type="ECO:0000256" key="4">
    <source>
        <dbReference type="PIRNR" id="PIRNR004692"/>
    </source>
</evidence>
<feature type="domain" description="CBS" evidence="8">
    <location>
        <begin position="265"/>
        <end position="319"/>
    </location>
</feature>
<feature type="site" description="Catalytically relevant" evidence="6">
    <location>
        <position position="98"/>
    </location>
</feature>
<dbReference type="KEGG" id="pef:A7E78_00095"/>
<dbReference type="SUPFAM" id="SSF53697">
    <property type="entry name" value="SIS domain"/>
    <property type="match status" value="1"/>
</dbReference>
<feature type="binding site" evidence="5">
    <location>
        <position position="69"/>
    </location>
    <ligand>
        <name>Zn(2+)</name>
        <dbReference type="ChEBI" id="CHEBI:29105"/>
    </ligand>
</feature>
<feature type="site" description="Catalytically relevant" evidence="6">
    <location>
        <position position="46"/>
    </location>
</feature>
<keyword evidence="5" id="KW-0862">Zinc</keyword>
<dbReference type="GO" id="GO:0097367">
    <property type="term" value="F:carbohydrate derivative binding"/>
    <property type="evidence" value="ECO:0007669"/>
    <property type="project" value="InterPro"/>
</dbReference>
<dbReference type="Gene3D" id="3.40.50.10490">
    <property type="entry name" value="Glucose-6-phosphate isomerase like protein, domain 1"/>
    <property type="match status" value="1"/>
</dbReference>
<dbReference type="InterPro" id="IPR046342">
    <property type="entry name" value="CBS_dom_sf"/>
</dbReference>
<evidence type="ECO:0000256" key="1">
    <source>
        <dbReference type="ARBA" id="ARBA00008165"/>
    </source>
</evidence>
<evidence type="ECO:0000313" key="11">
    <source>
        <dbReference type="Proteomes" id="UP000182517"/>
    </source>
</evidence>
<feature type="domain" description="SIS" evidence="9">
    <location>
        <begin position="28"/>
        <end position="171"/>
    </location>
</feature>
<protein>
    <submittedName>
        <fullName evidence="10">D-arabinose 5-phosphate isomerase</fullName>
    </submittedName>
</protein>
<dbReference type="EMBL" id="CP015519">
    <property type="protein sequence ID" value="APG28942.1"/>
    <property type="molecule type" value="Genomic_DNA"/>
</dbReference>
<dbReference type="PANTHER" id="PTHR42745">
    <property type="match status" value="1"/>
</dbReference>
<reference evidence="10 11" key="1">
    <citation type="journal article" date="2017" name="Genome Announc.">
        <title>Complete Genome Sequences of Two Acetylene-Fermenting Pelobacter acetylenicus Strains.</title>
        <authorList>
            <person name="Sutton J.M."/>
            <person name="Baesman S.M."/>
            <person name="Fierst J.L."/>
            <person name="Poret-Peterson A.T."/>
            <person name="Oremland R.S."/>
            <person name="Dunlap D.S."/>
            <person name="Akob D.M."/>
        </authorList>
    </citation>
    <scope>NUCLEOTIDE SEQUENCE [LARGE SCALE GENOMIC DNA]</scope>
    <source>
        <strain evidence="10 11">SFB93</strain>
    </source>
</reference>